<dbReference type="Gene3D" id="1.25.10.10">
    <property type="entry name" value="Leucine-rich Repeat Variant"/>
    <property type="match status" value="1"/>
</dbReference>
<reference evidence="5 6" key="1">
    <citation type="submission" date="2019-02" db="EMBL/GenBank/DDBJ databases">
        <title>Deep-cultivation of Planctomycetes and their phenomic and genomic characterization uncovers novel biology.</title>
        <authorList>
            <person name="Wiegand S."/>
            <person name="Jogler M."/>
            <person name="Boedeker C."/>
            <person name="Pinto D."/>
            <person name="Vollmers J."/>
            <person name="Rivas-Marin E."/>
            <person name="Kohn T."/>
            <person name="Peeters S.H."/>
            <person name="Heuer A."/>
            <person name="Rast P."/>
            <person name="Oberbeckmann S."/>
            <person name="Bunk B."/>
            <person name="Jeske O."/>
            <person name="Meyerdierks A."/>
            <person name="Storesund J.E."/>
            <person name="Kallscheuer N."/>
            <person name="Luecker S."/>
            <person name="Lage O.M."/>
            <person name="Pohl T."/>
            <person name="Merkel B.J."/>
            <person name="Hornburger P."/>
            <person name="Mueller R.-W."/>
            <person name="Bruemmer F."/>
            <person name="Labrenz M."/>
            <person name="Spormann A.M."/>
            <person name="Op Den Camp H."/>
            <person name="Overmann J."/>
            <person name="Amann R."/>
            <person name="Jetten M.S.M."/>
            <person name="Mascher T."/>
            <person name="Medema M.H."/>
            <person name="Devos D.P."/>
            <person name="Kaster A.-K."/>
            <person name="Ovreas L."/>
            <person name="Rohde M."/>
            <person name="Galperin M.Y."/>
            <person name="Jogler C."/>
        </authorList>
    </citation>
    <scope>NUCLEOTIDE SEQUENCE [LARGE SCALE GENOMIC DNA]</scope>
    <source>
        <strain evidence="5 6">Q31b</strain>
    </source>
</reference>
<evidence type="ECO:0000256" key="1">
    <source>
        <dbReference type="ARBA" id="ARBA00022729"/>
    </source>
</evidence>
<dbReference type="InterPro" id="IPR011989">
    <property type="entry name" value="ARM-like"/>
</dbReference>
<feature type="domain" description="Cytochrome c-552/4" evidence="4">
    <location>
        <begin position="82"/>
        <end position="106"/>
    </location>
</feature>
<protein>
    <submittedName>
        <fullName evidence="5">Tetratricopeptide repeat protein</fullName>
    </submittedName>
</protein>
<comment type="caution">
    <text evidence="5">The sequence shown here is derived from an EMBL/GenBank/DDBJ whole genome shotgun (WGS) entry which is preliminary data.</text>
</comment>
<organism evidence="5 6">
    <name type="scientific">Novipirellula aureliae</name>
    <dbReference type="NCBI Taxonomy" id="2527966"/>
    <lineage>
        <taxon>Bacteria</taxon>
        <taxon>Pseudomonadati</taxon>
        <taxon>Planctomycetota</taxon>
        <taxon>Planctomycetia</taxon>
        <taxon>Pirellulales</taxon>
        <taxon>Pirellulaceae</taxon>
        <taxon>Novipirellula</taxon>
    </lineage>
</organism>
<dbReference type="PROSITE" id="PS50005">
    <property type="entry name" value="TPR"/>
    <property type="match status" value="1"/>
</dbReference>
<dbReference type="InterPro" id="IPR023155">
    <property type="entry name" value="Cyt_c-552/4"/>
</dbReference>
<sequence>MRRSTHAEIHPCEDPPTRRSTHAKPHPREAPPMRRPSCYQDPLAMNRYFAFLLLLSSLPFAGQRVWAIDFTAQGEYLGSPSCVRCHERFYELWSTSHHGKAMEAFSVSLAESLEPMADPIEVGGEKFIVEFDEQGGVLRSTSTCGVEETRRLRFSFGGRNVRYFLIPMDKGKLQVAPVAYYVHQRKWYDTAGSMVRDFQDSGPQDEALHWTDRQLTFNTACHDCHVSQLEKNYNPEDDSYTTTWTEPGINCETCHGPAEAHVRAAEAAEAEGVELTDLKLLRFHEDLDLAQRDATCGPCHAKSSILTRDFTPGELYFDHYDLTSYEDRDFWPDGRDLGENYTQTGWMANQCAISGQLECIHCHTSSGRFRFEDNPNQSCLPCHDKRVENIHAHSRHPSEAGVNCIDCHMPTTAQAFMSRSDHTFRPPSPAATLEFGSPNACNLCHHNKEAIMGNYAGHKKEDAQWADKYVKEWFGNDSGAPVLELGRVIQWCRQGEWEKLPEILSYLEGPNCDSASAVAILRLLNDCPNPEKWPAMRKQLENKHEWVRATAAASLQYDDAPETTKGLVKASADRFRTVRIRAAGSLLGRDLSVYSQEEQQASKNAHAEYWNSLVIFPDRWSTHYNQGIYFDRIGEPEKAIAAYEKSMELRDDIIQPLINASMVHARSGNSAGAYDMLQKALLIEPENSLVNFNLALLDAEFNKLKDAETHLRAALETDPEMAQAAYNLGVLLARDNKEEGFRWLERAAKLVPNNWNYTSSYLYFLQQTERGSESEAFVLSIVDTGQAAPEAYFILAASYERQGRISEAIEIYKKAKLNKYLEGDAKRYAAQMEQRLRSSQ</sequence>
<dbReference type="Gene3D" id="1.10.1130.10">
    <property type="entry name" value="Flavocytochrome C3, Chain A"/>
    <property type="match status" value="2"/>
</dbReference>
<dbReference type="Pfam" id="PF13435">
    <property type="entry name" value="Cytochrome_C554"/>
    <property type="match status" value="2"/>
</dbReference>
<dbReference type="PANTHER" id="PTHR35038:SF8">
    <property type="entry name" value="C-TYPE POLYHEME CYTOCHROME OMCC"/>
    <property type="match status" value="1"/>
</dbReference>
<feature type="repeat" description="TPR" evidence="2">
    <location>
        <begin position="620"/>
        <end position="653"/>
    </location>
</feature>
<dbReference type="InterPro" id="IPR019734">
    <property type="entry name" value="TPR_rpt"/>
</dbReference>
<feature type="domain" description="Cytochrome c-552/4" evidence="4">
    <location>
        <begin position="212"/>
        <end position="256"/>
    </location>
</feature>
<dbReference type="InterPro" id="IPR016024">
    <property type="entry name" value="ARM-type_fold"/>
</dbReference>
<name>A0A5C6DPW2_9BACT</name>
<dbReference type="InterPro" id="IPR051829">
    <property type="entry name" value="Multiheme_Cytochr_ET"/>
</dbReference>
<dbReference type="Pfam" id="PF13432">
    <property type="entry name" value="TPR_16"/>
    <property type="match status" value="1"/>
</dbReference>
<dbReference type="Gene3D" id="1.25.40.10">
    <property type="entry name" value="Tetratricopeptide repeat domain"/>
    <property type="match status" value="2"/>
</dbReference>
<dbReference type="SUPFAM" id="SSF48695">
    <property type="entry name" value="Multiheme cytochromes"/>
    <property type="match status" value="1"/>
</dbReference>
<dbReference type="GO" id="GO:0042597">
    <property type="term" value="C:periplasmic space"/>
    <property type="evidence" value="ECO:0007669"/>
    <property type="project" value="InterPro"/>
</dbReference>
<evidence type="ECO:0000256" key="2">
    <source>
        <dbReference type="PROSITE-ProRule" id="PRU00339"/>
    </source>
</evidence>
<dbReference type="InterPro" id="IPR003321">
    <property type="entry name" value="Cyt_c552"/>
</dbReference>
<dbReference type="Pfam" id="PF02335">
    <property type="entry name" value="Cytochrom_C552"/>
    <property type="match status" value="1"/>
</dbReference>
<feature type="compositionally biased region" description="Basic and acidic residues" evidence="3">
    <location>
        <begin position="1"/>
        <end position="17"/>
    </location>
</feature>
<dbReference type="InterPro" id="IPR036280">
    <property type="entry name" value="Multihaem_cyt_sf"/>
</dbReference>
<keyword evidence="1" id="KW-0732">Signal</keyword>
<dbReference type="Proteomes" id="UP000315471">
    <property type="component" value="Unassembled WGS sequence"/>
</dbReference>
<dbReference type="OrthoDB" id="234670at2"/>
<dbReference type="SUPFAM" id="SSF48452">
    <property type="entry name" value="TPR-like"/>
    <property type="match status" value="1"/>
</dbReference>
<dbReference type="InterPro" id="IPR011990">
    <property type="entry name" value="TPR-like_helical_dom_sf"/>
</dbReference>
<dbReference type="Pfam" id="PF13181">
    <property type="entry name" value="TPR_8"/>
    <property type="match status" value="2"/>
</dbReference>
<dbReference type="AlphaFoldDB" id="A0A5C6DPW2"/>
<evidence type="ECO:0000256" key="3">
    <source>
        <dbReference type="SAM" id="MobiDB-lite"/>
    </source>
</evidence>
<evidence type="ECO:0000313" key="5">
    <source>
        <dbReference type="EMBL" id="TWU37897.1"/>
    </source>
</evidence>
<dbReference type="SUPFAM" id="SSF48371">
    <property type="entry name" value="ARM repeat"/>
    <property type="match status" value="1"/>
</dbReference>
<dbReference type="GO" id="GO:0042279">
    <property type="term" value="F:nitrite reductase (cytochrome, ammonia-forming) activity"/>
    <property type="evidence" value="ECO:0007669"/>
    <property type="project" value="InterPro"/>
</dbReference>
<gene>
    <name evidence="5" type="ORF">Q31b_46860</name>
</gene>
<dbReference type="SMART" id="SM00028">
    <property type="entry name" value="TPR"/>
    <property type="match status" value="5"/>
</dbReference>
<feature type="region of interest" description="Disordered" evidence="3">
    <location>
        <begin position="1"/>
        <end position="36"/>
    </location>
</feature>
<dbReference type="EMBL" id="SJPY01000007">
    <property type="protein sequence ID" value="TWU37897.1"/>
    <property type="molecule type" value="Genomic_DNA"/>
</dbReference>
<accession>A0A5C6DPW2</accession>
<evidence type="ECO:0000313" key="6">
    <source>
        <dbReference type="Proteomes" id="UP000315471"/>
    </source>
</evidence>
<keyword evidence="6" id="KW-1185">Reference proteome</keyword>
<proteinExistence type="predicted"/>
<dbReference type="Gene3D" id="1.20.140.10">
    <property type="entry name" value="Butyryl-CoA Dehydrogenase, subunit A, domain 3"/>
    <property type="match status" value="1"/>
</dbReference>
<evidence type="ECO:0000259" key="4">
    <source>
        <dbReference type="Pfam" id="PF13435"/>
    </source>
</evidence>
<keyword evidence="2" id="KW-0802">TPR repeat</keyword>
<dbReference type="PANTHER" id="PTHR35038">
    <property type="entry name" value="DISSIMILATORY SULFITE REDUCTASE SIRA"/>
    <property type="match status" value="1"/>
</dbReference>